<dbReference type="PANTHER" id="PTHR42749:SF8">
    <property type="entry name" value="HSP70 FAMILY PROTEIN (AFU_ORTHOLOGUE AFUA_3G13740)"/>
    <property type="match status" value="1"/>
</dbReference>
<gene>
    <name evidence="4" type="ORF">BCIN_16g00980</name>
</gene>
<name>A0A384K635_BOTFB</name>
<dbReference type="GO" id="GO:0005524">
    <property type="term" value="F:ATP binding"/>
    <property type="evidence" value="ECO:0007669"/>
    <property type="project" value="UniProtKB-KW"/>
</dbReference>
<evidence type="ECO:0000313" key="4">
    <source>
        <dbReference type="EMBL" id="ATZ58269.1"/>
    </source>
</evidence>
<dbReference type="AlphaFoldDB" id="A0A384K635"/>
<evidence type="ECO:0000256" key="2">
    <source>
        <dbReference type="ARBA" id="ARBA00022840"/>
    </source>
</evidence>
<dbReference type="InterPro" id="IPR013126">
    <property type="entry name" value="Hsp_70_fam"/>
</dbReference>
<dbReference type="SUPFAM" id="SSF53067">
    <property type="entry name" value="Actin-like ATPase domain"/>
    <property type="match status" value="2"/>
</dbReference>
<proteinExistence type="predicted"/>
<evidence type="ECO:0000256" key="1">
    <source>
        <dbReference type="ARBA" id="ARBA00022741"/>
    </source>
</evidence>
<dbReference type="PANTHER" id="PTHR42749">
    <property type="entry name" value="CELL SHAPE-DETERMINING PROTEIN MREB"/>
    <property type="match status" value="1"/>
</dbReference>
<dbReference type="RefSeq" id="XP_024553671.1">
    <property type="nucleotide sequence ID" value="XM_024697854.1"/>
</dbReference>
<dbReference type="Gene3D" id="3.30.420.40">
    <property type="match status" value="2"/>
</dbReference>
<dbReference type="KEGG" id="bfu:BCIN_16g00980"/>
<feature type="region of interest" description="Disordered" evidence="3">
    <location>
        <begin position="118"/>
        <end position="138"/>
    </location>
</feature>
<keyword evidence="2" id="KW-0067">ATP-binding</keyword>
<accession>A0A384K635</accession>
<reference evidence="4 5" key="3">
    <citation type="journal article" date="2017" name="Mol. Plant Pathol.">
        <title>A gapless genome sequence of the fungus Botrytis cinerea.</title>
        <authorList>
            <person name="Van Kan J.A."/>
            <person name="Stassen J.H."/>
            <person name="Mosbach A."/>
            <person name="Van Der Lee T.A."/>
            <person name="Faino L."/>
            <person name="Farmer A.D."/>
            <person name="Papasotiriou D.G."/>
            <person name="Zhou S."/>
            <person name="Seidl M.F."/>
            <person name="Cottam E."/>
            <person name="Edel D."/>
            <person name="Hahn M."/>
            <person name="Schwartz D.C."/>
            <person name="Dietrich R.A."/>
            <person name="Widdison S."/>
            <person name="Scalliet G."/>
        </authorList>
    </citation>
    <scope>NUCLEOTIDE SEQUENCE [LARGE SCALE GENOMIC DNA]</scope>
    <source>
        <strain evidence="4 5">B05.10</strain>
    </source>
</reference>
<sequence length="708" mass="80880">METDDPNSQLFWSELRAGSDAEGFAPKEKRFIVAIDFGTTFSSVSFLALPRDAKSSDLSNAYIYLNKIQTIINYSGEPMRSGYLPRRKEVPTEIWYPKKAYLDPLLLRSRARPIDVINIDDSDDEQQQNRGEDLNEDLDMELDEDDEEDNGTLWGYQIQRKLEFADSNRNQNRCMARFKLLLDESDLTQKIREDLEPYCQELKRDRIIKEKEDIIADYLHYLFVHTKNELIKHHEFTETSPVEFVLCVPPIWTPKASRIMQKNMERAMRESGLGRVENDSVDNLFIVSEPEAAAAYMLASESTSVITGETFVLIDAGGGTVDTITYTIGETYPLKLKAEGVEAGGDLCGSSYLNEALREHLSARLRGEDYLEVNRSTIEGIIDKLLVKFENDVKRNIDVAADSVPTVWIDIPGLRANKNPDKRFLNNRLKMGCADLKKIFDPLLERVSVLMKTQLDGAKEKGLTVKKVILIGGFGESPSLRTYLKRQLAAIRNYHNDEIKLVFPLAPSETTVSSGAVLRALNKKGGPQRISRSSYGFLCTEEHEPDEFPAHRGVRPYFEPLDGRKYLKYTIYWLINKGEEIPTDKEYSLQVFYIFDAREGTRFECKEYLCVSDNKMESHYRKNHEKNKGATVIGIIETDMTFLKEQNLIQPVEPEEGVRAKRHYKVEYELVMIVNDRNMRWEARYPAGGEVQGRGQISIAAAFVPGTK</sequence>
<keyword evidence="1" id="KW-0547">Nucleotide-binding</keyword>
<dbReference type="EMBL" id="CP009820">
    <property type="protein sequence ID" value="ATZ58269.1"/>
    <property type="molecule type" value="Genomic_DNA"/>
</dbReference>
<dbReference type="GeneID" id="5431622"/>
<protein>
    <recommendedName>
        <fullName evidence="6">Hsp70 family protein</fullName>
    </recommendedName>
</protein>
<dbReference type="CDD" id="cd10170">
    <property type="entry name" value="ASKHA_NBD_HSP70"/>
    <property type="match status" value="1"/>
</dbReference>
<dbReference type="GO" id="GO:0140662">
    <property type="term" value="F:ATP-dependent protein folding chaperone"/>
    <property type="evidence" value="ECO:0007669"/>
    <property type="project" value="InterPro"/>
</dbReference>
<keyword evidence="5" id="KW-1185">Reference proteome</keyword>
<reference evidence="4 5" key="1">
    <citation type="journal article" date="2011" name="PLoS Genet.">
        <title>Genomic analysis of the necrotrophic fungal pathogens Sclerotinia sclerotiorum and Botrytis cinerea.</title>
        <authorList>
            <person name="Amselem J."/>
            <person name="Cuomo C.A."/>
            <person name="van Kan J.A."/>
            <person name="Viaud M."/>
            <person name="Benito E.P."/>
            <person name="Couloux A."/>
            <person name="Coutinho P.M."/>
            <person name="de Vries R.P."/>
            <person name="Dyer P.S."/>
            <person name="Fillinger S."/>
            <person name="Fournier E."/>
            <person name="Gout L."/>
            <person name="Hahn M."/>
            <person name="Kohn L."/>
            <person name="Lapalu N."/>
            <person name="Plummer K.M."/>
            <person name="Pradier J.M."/>
            <person name="Quevillon E."/>
            <person name="Sharon A."/>
            <person name="Simon A."/>
            <person name="ten Have A."/>
            <person name="Tudzynski B."/>
            <person name="Tudzynski P."/>
            <person name="Wincker P."/>
            <person name="Andrew M."/>
            <person name="Anthouard V."/>
            <person name="Beever R.E."/>
            <person name="Beffa R."/>
            <person name="Benoit I."/>
            <person name="Bouzid O."/>
            <person name="Brault B."/>
            <person name="Chen Z."/>
            <person name="Choquer M."/>
            <person name="Collemare J."/>
            <person name="Cotton P."/>
            <person name="Danchin E.G."/>
            <person name="Da Silva C."/>
            <person name="Gautier A."/>
            <person name="Giraud C."/>
            <person name="Giraud T."/>
            <person name="Gonzalez C."/>
            <person name="Grossetete S."/>
            <person name="Guldener U."/>
            <person name="Henrissat B."/>
            <person name="Howlett B.J."/>
            <person name="Kodira C."/>
            <person name="Kretschmer M."/>
            <person name="Lappartient A."/>
            <person name="Leroch M."/>
            <person name="Levis C."/>
            <person name="Mauceli E."/>
            <person name="Neuveglise C."/>
            <person name="Oeser B."/>
            <person name="Pearson M."/>
            <person name="Poulain J."/>
            <person name="Poussereau N."/>
            <person name="Quesneville H."/>
            <person name="Rascle C."/>
            <person name="Schumacher J."/>
            <person name="Segurens B."/>
            <person name="Sexton A."/>
            <person name="Silva E."/>
            <person name="Sirven C."/>
            <person name="Soanes D.M."/>
            <person name="Talbot N.J."/>
            <person name="Templeton M."/>
            <person name="Yandava C."/>
            <person name="Yarden O."/>
            <person name="Zeng Q."/>
            <person name="Rollins J.A."/>
            <person name="Lebrun M.H."/>
            <person name="Dickman M."/>
        </authorList>
    </citation>
    <scope>NUCLEOTIDE SEQUENCE [LARGE SCALE GENOMIC DNA]</scope>
    <source>
        <strain evidence="4 5">B05.10</strain>
    </source>
</reference>
<evidence type="ECO:0000256" key="3">
    <source>
        <dbReference type="SAM" id="MobiDB-lite"/>
    </source>
</evidence>
<reference evidence="4 5" key="2">
    <citation type="journal article" date="2012" name="Eukaryot. Cell">
        <title>Genome update of Botrytis cinerea strains B05.10 and T4.</title>
        <authorList>
            <person name="Staats M."/>
            <person name="van Kan J.A."/>
        </authorList>
    </citation>
    <scope>NUCLEOTIDE SEQUENCE [LARGE SCALE GENOMIC DNA]</scope>
    <source>
        <strain evidence="4 5">B05.10</strain>
    </source>
</reference>
<dbReference type="OrthoDB" id="2963168at2759"/>
<evidence type="ECO:0000313" key="5">
    <source>
        <dbReference type="Proteomes" id="UP000001798"/>
    </source>
</evidence>
<dbReference type="Proteomes" id="UP000001798">
    <property type="component" value="Chromosome 16"/>
</dbReference>
<dbReference type="Pfam" id="PF00012">
    <property type="entry name" value="HSP70"/>
    <property type="match status" value="1"/>
</dbReference>
<organism evidence="4 5">
    <name type="scientific">Botryotinia fuckeliana (strain B05.10)</name>
    <name type="common">Noble rot fungus</name>
    <name type="synonym">Botrytis cinerea</name>
    <dbReference type="NCBI Taxonomy" id="332648"/>
    <lineage>
        <taxon>Eukaryota</taxon>
        <taxon>Fungi</taxon>
        <taxon>Dikarya</taxon>
        <taxon>Ascomycota</taxon>
        <taxon>Pezizomycotina</taxon>
        <taxon>Leotiomycetes</taxon>
        <taxon>Helotiales</taxon>
        <taxon>Sclerotiniaceae</taxon>
        <taxon>Botrytis</taxon>
    </lineage>
</organism>
<dbReference type="Gene3D" id="3.90.640.10">
    <property type="entry name" value="Actin, Chain A, domain 4"/>
    <property type="match status" value="1"/>
</dbReference>
<dbReference type="InterPro" id="IPR043129">
    <property type="entry name" value="ATPase_NBD"/>
</dbReference>
<evidence type="ECO:0008006" key="6">
    <source>
        <dbReference type="Google" id="ProtNLM"/>
    </source>
</evidence>
<dbReference type="VEuPathDB" id="FungiDB:Bcin16g00980"/>